<dbReference type="Pfam" id="PF07687">
    <property type="entry name" value="M20_dimer"/>
    <property type="match status" value="1"/>
</dbReference>
<dbReference type="PANTHER" id="PTHR32494:SF5">
    <property type="entry name" value="ALLANTOATE AMIDOHYDROLASE"/>
    <property type="match status" value="1"/>
</dbReference>
<dbReference type="NCBIfam" id="NF009527">
    <property type="entry name" value="PRK12891.1"/>
    <property type="match status" value="1"/>
</dbReference>
<dbReference type="Proteomes" id="UP001314635">
    <property type="component" value="Unassembled WGS sequence"/>
</dbReference>
<evidence type="ECO:0000256" key="1">
    <source>
        <dbReference type="ARBA" id="ARBA00006153"/>
    </source>
</evidence>
<dbReference type="CDD" id="cd03884">
    <property type="entry name" value="M20_bAS"/>
    <property type="match status" value="1"/>
</dbReference>
<gene>
    <name evidence="4" type="ORF">JQ619_16295</name>
</gene>
<keyword evidence="5" id="KW-1185">Reference proteome</keyword>
<evidence type="ECO:0000256" key="2">
    <source>
        <dbReference type="ARBA" id="ARBA00022801"/>
    </source>
</evidence>
<feature type="domain" description="Peptidase M20 dimerisation" evidence="3">
    <location>
        <begin position="221"/>
        <end position="321"/>
    </location>
</feature>
<accession>A0ABS5G7V7</accession>
<dbReference type="InterPro" id="IPR036264">
    <property type="entry name" value="Bact_exopeptidase_dim_dom"/>
</dbReference>
<dbReference type="Gene3D" id="3.40.630.10">
    <property type="entry name" value="Zn peptidases"/>
    <property type="match status" value="1"/>
</dbReference>
<comment type="similarity">
    <text evidence="1">Belongs to the peptidase M20 family.</text>
</comment>
<proteinExistence type="inferred from homology"/>
<dbReference type="RefSeq" id="WP_172235666.1">
    <property type="nucleotide sequence ID" value="NZ_JABFDP010000003.1"/>
</dbReference>
<dbReference type="NCBIfam" id="NF006769">
    <property type="entry name" value="PRK09290.1-3"/>
    <property type="match status" value="1"/>
</dbReference>
<reference evidence="5" key="1">
    <citation type="journal article" date="2021" name="ISME J.">
        <title>Evolutionary origin and ecological implication of a unique nif island in free-living Bradyrhizobium lineages.</title>
        <authorList>
            <person name="Tao J."/>
        </authorList>
    </citation>
    <scope>NUCLEOTIDE SEQUENCE [LARGE SCALE GENOMIC DNA]</scope>
    <source>
        <strain evidence="5">SZCCT0094</strain>
    </source>
</reference>
<evidence type="ECO:0000259" key="3">
    <source>
        <dbReference type="Pfam" id="PF07687"/>
    </source>
</evidence>
<dbReference type="EMBL" id="JAFCLK010000014">
    <property type="protein sequence ID" value="MBR1137333.1"/>
    <property type="molecule type" value="Genomic_DNA"/>
</dbReference>
<sequence>MSETVTPPAKSDRTNLSIDPQRLWDSLMDTARFGGTAKGGICRLTLSDDDRRVRDWFKRACEAIGCTVTVDDCGNMFARRPGKRADLPPICMGSHLDTQPTGGKFDGVLGVLGALEVMRTLHATGYETNAPLEIINWTNEEGSRFAPAMLASGVFAGAFTREFAYSRRDRDCKEFQSELARIGYRGSEPVGQRKIGAMFELHIEQGPILEAEGKMIGVVTGVQGMRWYEVTVQGQAAHTGATPMHLRKNALLGAARMVEQIDAIAMKHAPDAVGTVGLMEVRPNSRNVVPGEVFFCVDFRHPDEAVLETMEQEFRAALKATIEPLGLSYDEKRIWDSPAVRFDAEMIDCVRGGAEKAGYATRDMVSGAGHDAAYIARVAPTTMIFVPCAGGVSHNESESTSFEECGAGAQVLLEAVLAYDQRFG</sequence>
<evidence type="ECO:0000313" key="5">
    <source>
        <dbReference type="Proteomes" id="UP001314635"/>
    </source>
</evidence>
<dbReference type="Pfam" id="PF01546">
    <property type="entry name" value="Peptidase_M20"/>
    <property type="match status" value="1"/>
</dbReference>
<evidence type="ECO:0000313" key="4">
    <source>
        <dbReference type="EMBL" id="MBR1137333.1"/>
    </source>
</evidence>
<dbReference type="SUPFAM" id="SSF55031">
    <property type="entry name" value="Bacterial exopeptidase dimerisation domain"/>
    <property type="match status" value="1"/>
</dbReference>
<keyword evidence="2 4" id="KW-0378">Hydrolase</keyword>
<name>A0ABS5G7V7_9BRAD</name>
<dbReference type="NCBIfam" id="TIGR01879">
    <property type="entry name" value="hydantase"/>
    <property type="match status" value="1"/>
</dbReference>
<dbReference type="SUPFAM" id="SSF53187">
    <property type="entry name" value="Zn-dependent exopeptidases"/>
    <property type="match status" value="1"/>
</dbReference>
<dbReference type="InterPro" id="IPR010158">
    <property type="entry name" value="Amidase_Cbmase"/>
</dbReference>
<dbReference type="GO" id="GO:0016787">
    <property type="term" value="F:hydrolase activity"/>
    <property type="evidence" value="ECO:0007669"/>
    <property type="project" value="UniProtKB-KW"/>
</dbReference>
<protein>
    <submittedName>
        <fullName evidence="4">Zn-dependent hydrolase</fullName>
    </submittedName>
</protein>
<dbReference type="NCBIfam" id="NF006771">
    <property type="entry name" value="PRK09290.1-5"/>
    <property type="match status" value="1"/>
</dbReference>
<organism evidence="4 5">
    <name type="scientific">Bradyrhizobium denitrificans</name>
    <dbReference type="NCBI Taxonomy" id="2734912"/>
    <lineage>
        <taxon>Bacteria</taxon>
        <taxon>Pseudomonadati</taxon>
        <taxon>Pseudomonadota</taxon>
        <taxon>Alphaproteobacteria</taxon>
        <taxon>Hyphomicrobiales</taxon>
        <taxon>Nitrobacteraceae</taxon>
        <taxon>Bradyrhizobium</taxon>
    </lineage>
</organism>
<dbReference type="PANTHER" id="PTHR32494">
    <property type="entry name" value="ALLANTOATE DEIMINASE-RELATED"/>
    <property type="match status" value="1"/>
</dbReference>
<dbReference type="InterPro" id="IPR011650">
    <property type="entry name" value="Peptidase_M20_dimer"/>
</dbReference>
<dbReference type="PIRSF" id="PIRSF001235">
    <property type="entry name" value="Amidase_carbamoylase"/>
    <property type="match status" value="1"/>
</dbReference>
<dbReference type="InterPro" id="IPR002933">
    <property type="entry name" value="Peptidase_M20"/>
</dbReference>
<comment type="caution">
    <text evidence="4">The sequence shown here is derived from an EMBL/GenBank/DDBJ whole genome shotgun (WGS) entry which is preliminary data.</text>
</comment>
<dbReference type="Gene3D" id="3.30.70.360">
    <property type="match status" value="1"/>
</dbReference>